<dbReference type="Pfam" id="PF13181">
    <property type="entry name" value="TPR_8"/>
    <property type="match status" value="1"/>
</dbReference>
<dbReference type="PANTHER" id="PTHR34220:SF7">
    <property type="entry name" value="SENSOR HISTIDINE KINASE YPDA"/>
    <property type="match status" value="1"/>
</dbReference>
<name>A0ABP8C7N9_9FLAO</name>
<accession>A0ABP8C7N9</accession>
<keyword evidence="2" id="KW-0472">Membrane</keyword>
<proteinExistence type="predicted"/>
<dbReference type="InterPro" id="IPR008969">
    <property type="entry name" value="CarboxyPept-like_regulatory"/>
</dbReference>
<dbReference type="InterPro" id="IPR011990">
    <property type="entry name" value="TPR-like_helical_dom_sf"/>
</dbReference>
<dbReference type="RefSeq" id="WP_344787531.1">
    <property type="nucleotide sequence ID" value="NZ_BAABCA010000003.1"/>
</dbReference>
<sequence>MKLVFKYILFFTALIYLNKSLGQENGLYESVKFTVKGSVIESDTRDPIPNVNIEVNGSGYATTNSFGDFSVQARKGDELVIRHKDFKTVYYIIKSDDKIIVEVDPAEDKVSSSLKLKKTRSKLPLFETYIDSAKAYLKKDAKKSLEFVTLALAESSTKTNNANAYELLGDIYMYWKQYDLAVSNFSISMQNQTSEYLKLKLAKAYYFNKNYQESISVYNQVNKSKLSHYQLVLLDESLGDVYAKINKFDTAVKYFNSGLETAKSHYITPKITDLNSKLAEVYNSSGNEQQARGFFKNSLELAKKENKKRSAQEKVKAADFEHKTSSYDLEIQLRKEALEDINEIGNESELNNESALTPQKQKYKIGNAYAQQNDVANAISFLEESIEEADDKADLIVQKDATRRLSEVYRDAGDYNKALTIYQNYVDLVDKLYAKKEQEISQSARFSKDITAKQNRIVSLESDRALSESKYELTIEQSKRQKLIIYSLFGGVLLLLIAAYLMFKYIKQQRLANNLLALKSLRSQMNPHFIFNALNSVNSFIALNDERTANRYLTDFSLLMRAVLENSEEDFIPLKKEIELLELYTKLEHFRFKDKFDYNIYIDKNIDVNAFQIPPMLLQPYIENAVWHGLRYKKTKGELIINIEQKKADELIITIIDNGIGRKKSKALKTENQQKQNSKGMGNIKKRVSILNAMYKDKVDVFIDDFKAAEDAGTKVIVLLKKD</sequence>
<evidence type="ECO:0000313" key="4">
    <source>
        <dbReference type="EMBL" id="GAA4234779.1"/>
    </source>
</evidence>
<keyword evidence="2" id="KW-1133">Transmembrane helix</keyword>
<dbReference type="Proteomes" id="UP001501496">
    <property type="component" value="Unassembled WGS sequence"/>
</dbReference>
<keyword evidence="2" id="KW-0812">Transmembrane</keyword>
<dbReference type="PANTHER" id="PTHR34220">
    <property type="entry name" value="SENSOR HISTIDINE KINASE YPDA"/>
    <property type="match status" value="1"/>
</dbReference>
<keyword evidence="1" id="KW-0802">TPR repeat</keyword>
<dbReference type="PROSITE" id="PS50005">
    <property type="entry name" value="TPR"/>
    <property type="match status" value="1"/>
</dbReference>
<dbReference type="SUPFAM" id="SSF49464">
    <property type="entry name" value="Carboxypeptidase regulatory domain-like"/>
    <property type="match status" value="1"/>
</dbReference>
<protein>
    <recommendedName>
        <fullName evidence="3">Signal transduction histidine kinase internal region domain-containing protein</fullName>
    </recommendedName>
</protein>
<dbReference type="Gene3D" id="1.25.40.10">
    <property type="entry name" value="Tetratricopeptide repeat domain"/>
    <property type="match status" value="3"/>
</dbReference>
<feature type="domain" description="Signal transduction histidine kinase internal region" evidence="3">
    <location>
        <begin position="518"/>
        <end position="596"/>
    </location>
</feature>
<dbReference type="EMBL" id="BAABCA010000003">
    <property type="protein sequence ID" value="GAA4234779.1"/>
    <property type="molecule type" value="Genomic_DNA"/>
</dbReference>
<gene>
    <name evidence="4" type="ORF">GCM10022291_15010</name>
</gene>
<dbReference type="SUPFAM" id="SSF55874">
    <property type="entry name" value="ATPase domain of HSP90 chaperone/DNA topoisomerase II/histidine kinase"/>
    <property type="match status" value="1"/>
</dbReference>
<reference evidence="5" key="1">
    <citation type="journal article" date="2019" name="Int. J. Syst. Evol. Microbiol.">
        <title>The Global Catalogue of Microorganisms (GCM) 10K type strain sequencing project: providing services to taxonomists for standard genome sequencing and annotation.</title>
        <authorList>
            <consortium name="The Broad Institute Genomics Platform"/>
            <consortium name="The Broad Institute Genome Sequencing Center for Infectious Disease"/>
            <person name="Wu L."/>
            <person name="Ma J."/>
        </authorList>
    </citation>
    <scope>NUCLEOTIDE SEQUENCE [LARGE SCALE GENOMIC DNA]</scope>
    <source>
        <strain evidence="5">JCM 17630</strain>
    </source>
</reference>
<dbReference type="Pfam" id="PF06580">
    <property type="entry name" value="His_kinase"/>
    <property type="match status" value="1"/>
</dbReference>
<dbReference type="Gene3D" id="3.30.565.10">
    <property type="entry name" value="Histidine kinase-like ATPase, C-terminal domain"/>
    <property type="match status" value="1"/>
</dbReference>
<organism evidence="4 5">
    <name type="scientific">Postechiella marina</name>
    <dbReference type="NCBI Taxonomy" id="943941"/>
    <lineage>
        <taxon>Bacteria</taxon>
        <taxon>Pseudomonadati</taxon>
        <taxon>Bacteroidota</taxon>
        <taxon>Flavobacteriia</taxon>
        <taxon>Flavobacteriales</taxon>
        <taxon>Flavobacteriaceae</taxon>
        <taxon>Postechiella</taxon>
    </lineage>
</organism>
<dbReference type="SMART" id="SM00028">
    <property type="entry name" value="TPR"/>
    <property type="match status" value="4"/>
</dbReference>
<evidence type="ECO:0000256" key="2">
    <source>
        <dbReference type="SAM" id="Phobius"/>
    </source>
</evidence>
<keyword evidence="5" id="KW-1185">Reference proteome</keyword>
<comment type="caution">
    <text evidence="4">The sequence shown here is derived from an EMBL/GenBank/DDBJ whole genome shotgun (WGS) entry which is preliminary data.</text>
</comment>
<dbReference type="InterPro" id="IPR019734">
    <property type="entry name" value="TPR_rpt"/>
</dbReference>
<dbReference type="InterPro" id="IPR036890">
    <property type="entry name" value="HATPase_C_sf"/>
</dbReference>
<feature type="repeat" description="TPR" evidence="1">
    <location>
        <begin position="232"/>
        <end position="265"/>
    </location>
</feature>
<evidence type="ECO:0000256" key="1">
    <source>
        <dbReference type="PROSITE-ProRule" id="PRU00339"/>
    </source>
</evidence>
<evidence type="ECO:0000259" key="3">
    <source>
        <dbReference type="Pfam" id="PF06580"/>
    </source>
</evidence>
<dbReference type="SUPFAM" id="SSF48452">
    <property type="entry name" value="TPR-like"/>
    <property type="match status" value="2"/>
</dbReference>
<evidence type="ECO:0000313" key="5">
    <source>
        <dbReference type="Proteomes" id="UP001501496"/>
    </source>
</evidence>
<dbReference type="InterPro" id="IPR010559">
    <property type="entry name" value="Sig_transdc_His_kin_internal"/>
</dbReference>
<feature type="transmembrane region" description="Helical" evidence="2">
    <location>
        <begin position="483"/>
        <end position="503"/>
    </location>
</feature>
<dbReference type="InterPro" id="IPR050640">
    <property type="entry name" value="Bact_2-comp_sensor_kinase"/>
</dbReference>